<feature type="chain" id="PRO_5046998198" description="histidine kinase" evidence="7">
    <location>
        <begin position="27"/>
        <end position="932"/>
    </location>
</feature>
<comment type="catalytic activity">
    <reaction evidence="1">
        <text>ATP + protein L-histidine = ADP + protein N-phospho-L-histidine.</text>
        <dbReference type="EC" id="2.7.13.3"/>
    </reaction>
</comment>
<dbReference type="SMART" id="SM00387">
    <property type="entry name" value="HATPase_c"/>
    <property type="match status" value="1"/>
</dbReference>
<dbReference type="EC" id="2.7.13.3" evidence="2"/>
<keyword evidence="6" id="KW-0812">Transmembrane</keyword>
<evidence type="ECO:0000313" key="11">
    <source>
        <dbReference type="Proteomes" id="UP001163624"/>
    </source>
</evidence>
<evidence type="ECO:0000256" key="7">
    <source>
        <dbReference type="SAM" id="SignalP"/>
    </source>
</evidence>
<feature type="transmembrane region" description="Helical" evidence="6">
    <location>
        <begin position="322"/>
        <end position="345"/>
    </location>
</feature>
<feature type="transmembrane region" description="Helical" evidence="6">
    <location>
        <begin position="172"/>
        <end position="190"/>
    </location>
</feature>
<evidence type="ECO:0000256" key="2">
    <source>
        <dbReference type="ARBA" id="ARBA00012438"/>
    </source>
</evidence>
<dbReference type="Proteomes" id="UP001163624">
    <property type="component" value="Chromosome"/>
</dbReference>
<dbReference type="RefSeq" id="WP_254472421.1">
    <property type="nucleotide sequence ID" value="NZ_CP113432.1"/>
</dbReference>
<evidence type="ECO:0000259" key="8">
    <source>
        <dbReference type="PROSITE" id="PS50109"/>
    </source>
</evidence>
<feature type="domain" description="Response regulatory" evidence="9">
    <location>
        <begin position="646"/>
        <end position="768"/>
    </location>
</feature>
<evidence type="ECO:0000259" key="9">
    <source>
        <dbReference type="PROSITE" id="PS50110"/>
    </source>
</evidence>
<dbReference type="Gene3D" id="3.40.50.2300">
    <property type="match status" value="2"/>
</dbReference>
<dbReference type="Pfam" id="PF02518">
    <property type="entry name" value="HATPase_c"/>
    <property type="match status" value="1"/>
</dbReference>
<dbReference type="InterPro" id="IPR003594">
    <property type="entry name" value="HATPase_dom"/>
</dbReference>
<feature type="transmembrane region" description="Helical" evidence="6">
    <location>
        <begin position="351"/>
        <end position="372"/>
    </location>
</feature>
<keyword evidence="11" id="KW-1185">Reference proteome</keyword>
<organism evidence="10 11">
    <name type="scientific">Pseudomonas triclosanedens</name>
    <dbReference type="NCBI Taxonomy" id="2961893"/>
    <lineage>
        <taxon>Bacteria</taxon>
        <taxon>Pseudomonadati</taxon>
        <taxon>Pseudomonadota</taxon>
        <taxon>Gammaproteobacteria</taxon>
        <taxon>Pseudomonadales</taxon>
        <taxon>Pseudomonadaceae</taxon>
        <taxon>Pseudomonas</taxon>
    </lineage>
</organism>
<feature type="modified residue" description="4-aspartylphosphate" evidence="5">
    <location>
        <position position="700"/>
    </location>
</feature>
<dbReference type="Pfam" id="PF07695">
    <property type="entry name" value="7TMR-DISM_7TM"/>
    <property type="match status" value="1"/>
</dbReference>
<evidence type="ECO:0000256" key="5">
    <source>
        <dbReference type="PROSITE-ProRule" id="PRU00169"/>
    </source>
</evidence>
<dbReference type="SUPFAM" id="SSF47384">
    <property type="entry name" value="Homodimeric domain of signal transducing histidine kinase"/>
    <property type="match status" value="1"/>
</dbReference>
<feature type="transmembrane region" description="Helical" evidence="6">
    <location>
        <begin position="202"/>
        <end position="225"/>
    </location>
</feature>
<gene>
    <name evidence="10" type="ORF">OU419_24945</name>
</gene>
<dbReference type="CDD" id="cd17546">
    <property type="entry name" value="REC_hyHK_CKI1_RcsC-like"/>
    <property type="match status" value="2"/>
</dbReference>
<dbReference type="EMBL" id="CP113432">
    <property type="protein sequence ID" value="WAI48958.1"/>
    <property type="molecule type" value="Genomic_DNA"/>
</dbReference>
<dbReference type="InterPro" id="IPR011623">
    <property type="entry name" value="7TMR_DISM_rcpt_extracell_dom1"/>
</dbReference>
<dbReference type="SMART" id="SM00388">
    <property type="entry name" value="HisKA"/>
    <property type="match status" value="1"/>
</dbReference>
<accession>A0ABY6ZW02</accession>
<dbReference type="CDD" id="cd00082">
    <property type="entry name" value="HisKA"/>
    <property type="match status" value="1"/>
</dbReference>
<keyword evidence="6" id="KW-0472">Membrane</keyword>
<keyword evidence="7" id="KW-0732">Signal</keyword>
<dbReference type="PROSITE" id="PS50110">
    <property type="entry name" value="RESPONSE_REGULATORY"/>
    <property type="match status" value="2"/>
</dbReference>
<dbReference type="Gene3D" id="2.60.40.2380">
    <property type="match status" value="1"/>
</dbReference>
<dbReference type="Pfam" id="PF00512">
    <property type="entry name" value="HisKA"/>
    <property type="match status" value="1"/>
</dbReference>
<feature type="transmembrane region" description="Helical" evidence="6">
    <location>
        <begin position="294"/>
        <end position="313"/>
    </location>
</feature>
<feature type="transmembrane region" description="Helical" evidence="6">
    <location>
        <begin position="267"/>
        <end position="288"/>
    </location>
</feature>
<dbReference type="InterPro" id="IPR011622">
    <property type="entry name" value="7TMR_DISM_rcpt_extracell_dom2"/>
</dbReference>
<keyword evidence="6" id="KW-1133">Transmembrane helix</keyword>
<evidence type="ECO:0000256" key="6">
    <source>
        <dbReference type="SAM" id="Phobius"/>
    </source>
</evidence>
<dbReference type="PANTHER" id="PTHR45339:SF1">
    <property type="entry name" value="HYBRID SIGNAL TRANSDUCTION HISTIDINE KINASE J"/>
    <property type="match status" value="1"/>
</dbReference>
<dbReference type="InterPro" id="IPR011006">
    <property type="entry name" value="CheY-like_superfamily"/>
</dbReference>
<evidence type="ECO:0000256" key="1">
    <source>
        <dbReference type="ARBA" id="ARBA00000085"/>
    </source>
</evidence>
<dbReference type="SUPFAM" id="SSF52172">
    <property type="entry name" value="CheY-like"/>
    <property type="match status" value="2"/>
</dbReference>
<dbReference type="Pfam" id="PF00072">
    <property type="entry name" value="Response_reg"/>
    <property type="match status" value="2"/>
</dbReference>
<proteinExistence type="predicted"/>
<protein>
    <recommendedName>
        <fullName evidence="2">histidine kinase</fullName>
        <ecNumber evidence="2">2.7.13.3</ecNumber>
    </recommendedName>
</protein>
<dbReference type="InterPro" id="IPR003661">
    <property type="entry name" value="HisK_dim/P_dom"/>
</dbReference>
<dbReference type="InterPro" id="IPR005467">
    <property type="entry name" value="His_kinase_dom"/>
</dbReference>
<dbReference type="PANTHER" id="PTHR45339">
    <property type="entry name" value="HYBRID SIGNAL TRANSDUCTION HISTIDINE KINASE J"/>
    <property type="match status" value="1"/>
</dbReference>
<dbReference type="InterPro" id="IPR036097">
    <property type="entry name" value="HisK_dim/P_sf"/>
</dbReference>
<dbReference type="Pfam" id="PF07696">
    <property type="entry name" value="7TMR-DISMED2"/>
    <property type="match status" value="1"/>
</dbReference>
<feature type="signal peptide" evidence="7">
    <location>
        <begin position="1"/>
        <end position="26"/>
    </location>
</feature>
<feature type="domain" description="Response regulatory" evidence="9">
    <location>
        <begin position="797"/>
        <end position="916"/>
    </location>
</feature>
<keyword evidence="4" id="KW-0902">Two-component regulatory system</keyword>
<feature type="domain" description="Histidine kinase" evidence="8">
    <location>
        <begin position="405"/>
        <end position="628"/>
    </location>
</feature>
<evidence type="ECO:0000256" key="4">
    <source>
        <dbReference type="ARBA" id="ARBA00023012"/>
    </source>
</evidence>
<evidence type="ECO:0000256" key="3">
    <source>
        <dbReference type="ARBA" id="ARBA00022553"/>
    </source>
</evidence>
<feature type="modified residue" description="4-aspartylphosphate" evidence="5">
    <location>
        <position position="846"/>
    </location>
</feature>
<dbReference type="InterPro" id="IPR001789">
    <property type="entry name" value="Sig_transdc_resp-reg_receiver"/>
</dbReference>
<feature type="transmembrane region" description="Helical" evidence="6">
    <location>
        <begin position="237"/>
        <end position="255"/>
    </location>
</feature>
<dbReference type="InterPro" id="IPR036890">
    <property type="entry name" value="HATPase_C_sf"/>
</dbReference>
<dbReference type="Gene3D" id="1.10.287.130">
    <property type="match status" value="1"/>
</dbReference>
<dbReference type="PROSITE" id="PS50109">
    <property type="entry name" value="HIS_KIN"/>
    <property type="match status" value="1"/>
</dbReference>
<dbReference type="Gene3D" id="3.30.565.10">
    <property type="entry name" value="Histidine kinase-like ATPase, C-terminal domain"/>
    <property type="match status" value="1"/>
</dbReference>
<reference evidence="10" key="1">
    <citation type="submission" date="2022-11" db="EMBL/GenBank/DDBJ databases">
        <title>Pseudomonas triclosanedens sp. nov., a triclosan degrader isolated from activated sludge.</title>
        <authorList>
            <person name="Yin Y."/>
            <person name="Lu Z."/>
        </authorList>
    </citation>
    <scope>NUCLEOTIDE SEQUENCE</scope>
    <source>
        <strain evidence="10">ZM23</strain>
    </source>
</reference>
<dbReference type="SUPFAM" id="SSF55874">
    <property type="entry name" value="ATPase domain of HSP90 chaperone/DNA topoisomerase II/histidine kinase"/>
    <property type="match status" value="1"/>
</dbReference>
<dbReference type="SMART" id="SM00448">
    <property type="entry name" value="REC"/>
    <property type="match status" value="2"/>
</dbReference>
<sequence length="932" mass="102130">MRRLWNATGLLVSLLLAALVCVPAFAASQASGWSQLHDSEARLQLQDIISPRYRTLFSSVDINDLHAPAGLGATWLHRSLPASDTPQQLRLFAPSLDNFELFIVQGQKVLEQKSAGNLSPMQRPLLSSDIVLPLRISAEPLDLYLRLASSQPLRPNISIEEVGQPSADQRPLHFGVLIGCLAMLLAYNLVRFVYTRVATGLWLAGVHASLLLACLTLFGLLSPWFGAHQVWQPRTAQLSLVLTLFCSLGYTASFFRDISPRLPLKRLLLGGTAGLLVLGVLLNILLAFPVSDLVYGLITLVSLGMLCVAIYYWTHAYQPARLFAVGMGIFVLIWCLSLPSLLGYLPTRAEWLGSGLLGLSAMVGFLLSLALAERQRKIQNDQFAASRQRAATVAEIKAKGDFLAKISHEIRTPMNGVLGMTELLLGTPLSAKQRDYVQTIHSAGNELLSLINEILDISKLESGQIELDEVQFDLGALIEDCLAIFRAKAEQQKVELISFTQPQVPRIVSGDPTRLRQAVLSLLDNAFKQTDEGEILLVVALDEQPEGPRLRIAVQDSGRPLANEDRQALLTAELHSRDFLSATRLSSRLGLIIARQLIRLMSGDFGIETGEGPDGTGNLLWLSLPLDPQQLEQPAADLDSPLQGARILVVDDNQTCRKVVVQQCSAWGMNVSAVSSGKEALAQLRTKAHLREYFDVVLLDQDMPGMTGMQLATKIKEDPNLNHDILLIMLTGISNAPSKIIARNAGIKRILAKPVAGYTLKATLAEELAQRGPSGVTNYLHASSEPVPAVVPPSDFRILVAEDNSISTKVIRGMLSKLNLQPDTASNGEEALAAMKSTQYDLVLMDCEMPVLDGFSATERLRAWEANEQRPHTPVVALTAHILSEHKERARLVGMDGHMAKPVELSQLRELVSYWVGERDRRLRQQSDALPS</sequence>
<evidence type="ECO:0000313" key="10">
    <source>
        <dbReference type="EMBL" id="WAI48958.1"/>
    </source>
</evidence>
<name>A0ABY6ZW02_9PSED</name>
<keyword evidence="3 5" id="KW-0597">Phosphoprotein</keyword>